<keyword evidence="1" id="KW-0233">DNA recombination</keyword>
<dbReference type="GO" id="GO:0006310">
    <property type="term" value="P:DNA recombination"/>
    <property type="evidence" value="ECO:0007669"/>
    <property type="project" value="UniProtKB-KW"/>
</dbReference>
<evidence type="ECO:0000313" key="3">
    <source>
        <dbReference type="Proteomes" id="UP000011690"/>
    </source>
</evidence>
<dbReference type="InterPro" id="IPR013762">
    <property type="entry name" value="Integrase-like_cat_sf"/>
</dbReference>
<proteinExistence type="predicted"/>
<dbReference type="Proteomes" id="UP000011690">
    <property type="component" value="Unassembled WGS sequence"/>
</dbReference>
<accession>L9VZK7</accession>
<dbReference type="SUPFAM" id="SSF56349">
    <property type="entry name" value="DNA breaking-rejoining enzymes"/>
    <property type="match status" value="1"/>
</dbReference>
<gene>
    <name evidence="2" type="ORF">C494_20293</name>
</gene>
<dbReference type="AlphaFoldDB" id="L9VZK7"/>
<dbReference type="EMBL" id="AOHY01000059">
    <property type="protein sequence ID" value="ELY42679.1"/>
    <property type="molecule type" value="Genomic_DNA"/>
</dbReference>
<dbReference type="InterPro" id="IPR011010">
    <property type="entry name" value="DNA_brk_join_enz"/>
</dbReference>
<sequence length="64" mass="7606">MLLEGTQKMDYQDGLQARFIILVGGRLGLRRGEIAHIKEKWVNWRRSMIEIPIQEDYTKSKEKM</sequence>
<comment type="caution">
    <text evidence="2">The sequence shown here is derived from an EMBL/GenBank/DDBJ whole genome shotgun (WGS) entry which is preliminary data.</text>
</comment>
<protein>
    <submittedName>
        <fullName evidence="2">Integrase family protein</fullName>
    </submittedName>
</protein>
<evidence type="ECO:0000256" key="1">
    <source>
        <dbReference type="ARBA" id="ARBA00023172"/>
    </source>
</evidence>
<dbReference type="Gene3D" id="1.10.443.10">
    <property type="entry name" value="Intergrase catalytic core"/>
    <property type="match status" value="1"/>
</dbReference>
<reference evidence="2 3" key="1">
    <citation type="journal article" date="2014" name="PLoS Genet.">
        <title>Phylogenetically driven sequencing of extremely halophilic archaea reveals strategies for static and dynamic osmo-response.</title>
        <authorList>
            <person name="Becker E.A."/>
            <person name="Seitzer P.M."/>
            <person name="Tritt A."/>
            <person name="Larsen D."/>
            <person name="Krusor M."/>
            <person name="Yao A.I."/>
            <person name="Wu D."/>
            <person name="Madern D."/>
            <person name="Eisen J.A."/>
            <person name="Darling A.E."/>
            <person name="Facciotti M.T."/>
        </authorList>
    </citation>
    <scope>NUCLEOTIDE SEQUENCE [LARGE SCALE GENOMIC DNA]</scope>
    <source>
        <strain evidence="2 3">JCM 10635</strain>
    </source>
</reference>
<dbReference type="GO" id="GO:0003677">
    <property type="term" value="F:DNA binding"/>
    <property type="evidence" value="ECO:0007669"/>
    <property type="project" value="InterPro"/>
</dbReference>
<evidence type="ECO:0000313" key="2">
    <source>
        <dbReference type="EMBL" id="ELY42679.1"/>
    </source>
</evidence>
<dbReference type="GO" id="GO:0015074">
    <property type="term" value="P:DNA integration"/>
    <property type="evidence" value="ECO:0007669"/>
    <property type="project" value="InterPro"/>
</dbReference>
<name>L9VZK7_9EURY</name>
<keyword evidence="3" id="KW-1185">Reference proteome</keyword>
<organism evidence="2 3">
    <name type="scientific">Natronorubrum bangense JCM 10635</name>
    <dbReference type="NCBI Taxonomy" id="1227500"/>
    <lineage>
        <taxon>Archaea</taxon>
        <taxon>Methanobacteriati</taxon>
        <taxon>Methanobacteriota</taxon>
        <taxon>Stenosarchaea group</taxon>
        <taxon>Halobacteria</taxon>
        <taxon>Halobacteriales</taxon>
        <taxon>Natrialbaceae</taxon>
        <taxon>Natronorubrum</taxon>
    </lineage>
</organism>